<dbReference type="InterPro" id="IPR055166">
    <property type="entry name" value="Transc_reg_Sar_Rot_HTH"/>
</dbReference>
<dbReference type="PANTHER" id="PTHR33164:SF5">
    <property type="entry name" value="ORGANIC HYDROPEROXIDE RESISTANCE TRANSCRIPTIONAL REGULATOR"/>
    <property type="match status" value="1"/>
</dbReference>
<evidence type="ECO:0000256" key="4">
    <source>
        <dbReference type="ARBA" id="ARBA00023125"/>
    </source>
</evidence>
<evidence type="ECO:0000256" key="2">
    <source>
        <dbReference type="ARBA" id="ARBA00022490"/>
    </source>
</evidence>
<dbReference type="FunFam" id="1.10.10.10:FF:000163">
    <property type="entry name" value="MarR family transcriptional regulator"/>
    <property type="match status" value="1"/>
</dbReference>
<proteinExistence type="predicted"/>
<dbReference type="GO" id="GO:0003677">
    <property type="term" value="F:DNA binding"/>
    <property type="evidence" value="ECO:0007669"/>
    <property type="project" value="UniProtKB-KW"/>
</dbReference>
<evidence type="ECO:0000256" key="3">
    <source>
        <dbReference type="ARBA" id="ARBA00023015"/>
    </source>
</evidence>
<dbReference type="EMBL" id="AP023440">
    <property type="protein sequence ID" value="BCL32874.1"/>
    <property type="molecule type" value="Genomic_DNA"/>
</dbReference>
<organism evidence="8 9">
    <name type="scientific">Streptomyces aurantiacus</name>
    <dbReference type="NCBI Taxonomy" id="47760"/>
    <lineage>
        <taxon>Bacteria</taxon>
        <taxon>Bacillati</taxon>
        <taxon>Actinomycetota</taxon>
        <taxon>Actinomycetes</taxon>
        <taxon>Kitasatosporales</taxon>
        <taxon>Streptomycetaceae</taxon>
        <taxon>Streptomyces</taxon>
        <taxon>Streptomyces aurantiacus group</taxon>
    </lineage>
</organism>
<dbReference type="InterPro" id="IPR039422">
    <property type="entry name" value="MarR/SlyA-like"/>
</dbReference>
<evidence type="ECO:0000259" key="7">
    <source>
        <dbReference type="PROSITE" id="PS50995"/>
    </source>
</evidence>
<dbReference type="GO" id="GO:0005737">
    <property type="term" value="C:cytoplasm"/>
    <property type="evidence" value="ECO:0007669"/>
    <property type="project" value="UniProtKB-SubCell"/>
</dbReference>
<sequence>MSTPGAGPAQEDAALPAREGSPPPTQHGSLLLEDQLCFALYAASRAVTARYRPLLDALDLTYPQYLVMLALWEQDSISVRDLGTALQLESSTLSPLLKRLEANGLLRRERRAEDERSVALRLTDAGVRLRDRAETVPLAMGEAMGLTPEQDATAKQLLRLLTANVTR</sequence>
<evidence type="ECO:0000256" key="5">
    <source>
        <dbReference type="ARBA" id="ARBA00023163"/>
    </source>
</evidence>
<name>A0A7G1PFE6_9ACTN</name>
<dbReference type="Pfam" id="PF22381">
    <property type="entry name" value="Staph_reg_Sar_Rot"/>
    <property type="match status" value="1"/>
</dbReference>
<dbReference type="KEGG" id="sgm:GCM10017557_77330"/>
<protein>
    <submittedName>
        <fullName evidence="8">MarR family transcriptional regulator</fullName>
    </submittedName>
</protein>
<evidence type="ECO:0000313" key="9">
    <source>
        <dbReference type="Proteomes" id="UP000516444"/>
    </source>
</evidence>
<keyword evidence="9" id="KW-1185">Reference proteome</keyword>
<dbReference type="InterPro" id="IPR000835">
    <property type="entry name" value="HTH_MarR-typ"/>
</dbReference>
<dbReference type="InterPro" id="IPR036390">
    <property type="entry name" value="WH_DNA-bd_sf"/>
</dbReference>
<feature type="domain" description="HTH marR-type" evidence="7">
    <location>
        <begin position="33"/>
        <end position="163"/>
    </location>
</feature>
<dbReference type="PANTHER" id="PTHR33164">
    <property type="entry name" value="TRANSCRIPTIONAL REGULATOR, MARR FAMILY"/>
    <property type="match status" value="1"/>
</dbReference>
<dbReference type="GO" id="GO:0006950">
    <property type="term" value="P:response to stress"/>
    <property type="evidence" value="ECO:0007669"/>
    <property type="project" value="TreeGrafter"/>
</dbReference>
<feature type="region of interest" description="Disordered" evidence="6">
    <location>
        <begin position="1"/>
        <end position="26"/>
    </location>
</feature>
<dbReference type="GO" id="GO:0003700">
    <property type="term" value="F:DNA-binding transcription factor activity"/>
    <property type="evidence" value="ECO:0007669"/>
    <property type="project" value="InterPro"/>
</dbReference>
<keyword evidence="3" id="KW-0805">Transcription regulation</keyword>
<evidence type="ECO:0000256" key="1">
    <source>
        <dbReference type="ARBA" id="ARBA00004496"/>
    </source>
</evidence>
<accession>A0A7G1PFE6</accession>
<comment type="subcellular location">
    <subcellularLocation>
        <location evidence="1">Cytoplasm</location>
    </subcellularLocation>
</comment>
<gene>
    <name evidence="8" type="ORF">GCM10017557_77330</name>
</gene>
<dbReference type="AlphaFoldDB" id="A0A7G1PFE6"/>
<evidence type="ECO:0000256" key="6">
    <source>
        <dbReference type="SAM" id="MobiDB-lite"/>
    </source>
</evidence>
<dbReference type="PRINTS" id="PR00598">
    <property type="entry name" value="HTHMARR"/>
</dbReference>
<evidence type="ECO:0000313" key="8">
    <source>
        <dbReference type="EMBL" id="BCL32874.1"/>
    </source>
</evidence>
<dbReference type="Proteomes" id="UP000516444">
    <property type="component" value="Chromosome"/>
</dbReference>
<reference evidence="8 9" key="1">
    <citation type="journal article" date="2014" name="Int. J. Syst. Evol. Microbiol.">
        <title>Complete genome sequence of Corynebacterium casei LMG S-19264T (=DSM 44701T), isolated from a smear-ripened cheese.</title>
        <authorList>
            <consortium name="US DOE Joint Genome Institute (JGI-PGF)"/>
            <person name="Walter F."/>
            <person name="Albersmeier A."/>
            <person name="Kalinowski J."/>
            <person name="Ruckert C."/>
        </authorList>
    </citation>
    <scope>NUCLEOTIDE SEQUENCE [LARGE SCALE GENOMIC DNA]</scope>
    <source>
        <strain evidence="8 9">JCM 4677</strain>
    </source>
</reference>
<dbReference type="SMART" id="SM00347">
    <property type="entry name" value="HTH_MARR"/>
    <property type="match status" value="1"/>
</dbReference>
<dbReference type="InterPro" id="IPR036388">
    <property type="entry name" value="WH-like_DNA-bd_sf"/>
</dbReference>
<dbReference type="Gene3D" id="1.10.10.10">
    <property type="entry name" value="Winged helix-like DNA-binding domain superfamily/Winged helix DNA-binding domain"/>
    <property type="match status" value="1"/>
</dbReference>
<keyword evidence="5" id="KW-0804">Transcription</keyword>
<keyword evidence="2" id="KW-0963">Cytoplasm</keyword>
<dbReference type="PROSITE" id="PS50995">
    <property type="entry name" value="HTH_MARR_2"/>
    <property type="match status" value="1"/>
</dbReference>
<keyword evidence="4" id="KW-0238">DNA-binding</keyword>
<dbReference type="SUPFAM" id="SSF46785">
    <property type="entry name" value="Winged helix' DNA-binding domain"/>
    <property type="match status" value="1"/>
</dbReference>